<evidence type="ECO:0000256" key="2">
    <source>
        <dbReference type="ARBA" id="ARBA00023319"/>
    </source>
</evidence>
<dbReference type="GO" id="GO:0005886">
    <property type="term" value="C:plasma membrane"/>
    <property type="evidence" value="ECO:0007669"/>
    <property type="project" value="TreeGrafter"/>
</dbReference>
<name>A0A4W4GTQ5_ELEEL</name>
<dbReference type="GeneTree" id="ENSGT00940000164697"/>
<dbReference type="InterPro" id="IPR007110">
    <property type="entry name" value="Ig-like_dom"/>
</dbReference>
<dbReference type="InterPro" id="IPR003599">
    <property type="entry name" value="Ig_sub"/>
</dbReference>
<dbReference type="SUPFAM" id="SSF48726">
    <property type="entry name" value="Immunoglobulin"/>
    <property type="match status" value="2"/>
</dbReference>
<organism evidence="4 5">
    <name type="scientific">Electrophorus electricus</name>
    <name type="common">Electric eel</name>
    <name type="synonym">Gymnotus electricus</name>
    <dbReference type="NCBI Taxonomy" id="8005"/>
    <lineage>
        <taxon>Eukaryota</taxon>
        <taxon>Metazoa</taxon>
        <taxon>Chordata</taxon>
        <taxon>Craniata</taxon>
        <taxon>Vertebrata</taxon>
        <taxon>Euteleostomi</taxon>
        <taxon>Actinopterygii</taxon>
        <taxon>Neopterygii</taxon>
        <taxon>Teleostei</taxon>
        <taxon>Ostariophysi</taxon>
        <taxon>Gymnotiformes</taxon>
        <taxon>Gymnotoidei</taxon>
        <taxon>Gymnotidae</taxon>
        <taxon>Electrophorus</taxon>
    </lineage>
</organism>
<evidence type="ECO:0000256" key="1">
    <source>
        <dbReference type="ARBA" id="ARBA00023157"/>
    </source>
</evidence>
<keyword evidence="5" id="KW-1185">Reference proteome</keyword>
<dbReference type="InterPro" id="IPR013783">
    <property type="entry name" value="Ig-like_fold"/>
</dbReference>
<dbReference type="GO" id="GO:0070593">
    <property type="term" value="P:dendrite self-avoidance"/>
    <property type="evidence" value="ECO:0007669"/>
    <property type="project" value="TreeGrafter"/>
</dbReference>
<dbReference type="Gene3D" id="2.60.40.10">
    <property type="entry name" value="Immunoglobulins"/>
    <property type="match status" value="2"/>
</dbReference>
<dbReference type="SMART" id="SM00409">
    <property type="entry name" value="IG"/>
    <property type="match status" value="2"/>
</dbReference>
<dbReference type="PANTHER" id="PTHR10075">
    <property type="entry name" value="BASIGIN RELATED"/>
    <property type="match status" value="1"/>
</dbReference>
<keyword evidence="2" id="KW-0393">Immunoglobulin domain</keyword>
<dbReference type="Pfam" id="PF07679">
    <property type="entry name" value="I-set"/>
    <property type="match status" value="1"/>
</dbReference>
<accession>A0A4W4GTQ5</accession>
<reference evidence="4" key="4">
    <citation type="submission" date="2025-08" db="UniProtKB">
        <authorList>
            <consortium name="Ensembl"/>
        </authorList>
    </citation>
    <scope>IDENTIFICATION</scope>
</reference>
<protein>
    <recommendedName>
        <fullName evidence="3">Ig-like domain-containing protein</fullName>
    </recommendedName>
</protein>
<dbReference type="AlphaFoldDB" id="A0A4W4GTQ5"/>
<dbReference type="CDD" id="cd00096">
    <property type="entry name" value="Ig"/>
    <property type="match status" value="1"/>
</dbReference>
<feature type="domain" description="Ig-like" evidence="3">
    <location>
        <begin position="10"/>
        <end position="92"/>
    </location>
</feature>
<sequence>IGLWHLVQVPPLPGFHCWIQAPPTSLRARIGQTVVLPCVVQGEPTPEHSWFHNGRPVGNERSLRIPAIRHSDNGTYTCVASNSAGEDHADIALHVLGACSCMLPGCRASMQASTRTAVLPCDVEGSPPPSLTWLKDSQPLVSSSLLMYVQGGRMLRLGAVRTEDAGTYTCRAKNPAGTAHSHYTLSILGKVVREVKFNVSSGLVLGSS</sequence>
<dbReference type="FunFam" id="2.60.40.10:FF:000032">
    <property type="entry name" value="palladin isoform X1"/>
    <property type="match status" value="1"/>
</dbReference>
<reference evidence="4" key="5">
    <citation type="submission" date="2025-09" db="UniProtKB">
        <authorList>
            <consortium name="Ensembl"/>
        </authorList>
    </citation>
    <scope>IDENTIFICATION</scope>
</reference>
<dbReference type="GO" id="GO:0007411">
    <property type="term" value="P:axon guidance"/>
    <property type="evidence" value="ECO:0007669"/>
    <property type="project" value="TreeGrafter"/>
</dbReference>
<dbReference type="InterPro" id="IPR036179">
    <property type="entry name" value="Ig-like_dom_sf"/>
</dbReference>
<evidence type="ECO:0000313" key="4">
    <source>
        <dbReference type="Ensembl" id="ENSEEEP00000039832.2"/>
    </source>
</evidence>
<evidence type="ECO:0000259" key="3">
    <source>
        <dbReference type="PROSITE" id="PS50835"/>
    </source>
</evidence>
<dbReference type="PANTHER" id="PTHR10075:SF100">
    <property type="entry name" value="FASCICLIN-2"/>
    <property type="match status" value="1"/>
</dbReference>
<dbReference type="SMART" id="SM00408">
    <property type="entry name" value="IGc2"/>
    <property type="match status" value="2"/>
</dbReference>
<dbReference type="GO" id="GO:0030424">
    <property type="term" value="C:axon"/>
    <property type="evidence" value="ECO:0007669"/>
    <property type="project" value="TreeGrafter"/>
</dbReference>
<dbReference type="PROSITE" id="PS50835">
    <property type="entry name" value="IG_LIKE"/>
    <property type="match status" value="2"/>
</dbReference>
<dbReference type="Ensembl" id="ENSEEET00000040290.2">
    <property type="protein sequence ID" value="ENSEEEP00000039832.2"/>
    <property type="gene ID" value="ENSEEEG00000028434.1"/>
</dbReference>
<reference evidence="5" key="2">
    <citation type="journal article" date="2017" name="Sci. Adv.">
        <title>A tail of two voltages: Proteomic comparison of the three electric organs of the electric eel.</title>
        <authorList>
            <person name="Traeger L.L."/>
            <person name="Sabat G."/>
            <person name="Barrett-Wilt G.A."/>
            <person name="Wells G.B."/>
            <person name="Sussman M.R."/>
        </authorList>
    </citation>
    <scope>NUCLEOTIDE SEQUENCE [LARGE SCALE GENOMIC DNA]</scope>
</reference>
<reference evidence="4" key="3">
    <citation type="submission" date="2020-05" db="EMBL/GenBank/DDBJ databases">
        <title>Electrophorus electricus (electric eel) genome, fEleEle1, primary haplotype.</title>
        <authorList>
            <person name="Myers G."/>
            <person name="Meyer A."/>
            <person name="Fedrigo O."/>
            <person name="Formenti G."/>
            <person name="Rhie A."/>
            <person name="Tracey A."/>
            <person name="Sims Y."/>
            <person name="Jarvis E.D."/>
        </authorList>
    </citation>
    <scope>NUCLEOTIDE SEQUENCE [LARGE SCALE GENOMIC DNA]</scope>
</reference>
<dbReference type="FunFam" id="2.60.40.10:FF:000130">
    <property type="entry name" value="Hemicentin 1"/>
    <property type="match status" value="1"/>
</dbReference>
<feature type="domain" description="Ig-like" evidence="3">
    <location>
        <begin position="104"/>
        <end position="186"/>
    </location>
</feature>
<evidence type="ECO:0000313" key="5">
    <source>
        <dbReference type="Proteomes" id="UP000314983"/>
    </source>
</evidence>
<dbReference type="GO" id="GO:0098632">
    <property type="term" value="F:cell-cell adhesion mediator activity"/>
    <property type="evidence" value="ECO:0007669"/>
    <property type="project" value="TreeGrafter"/>
</dbReference>
<reference evidence="5" key="1">
    <citation type="journal article" date="2014" name="Science">
        <title>Nonhuman genetics. Genomic basis for the convergent evolution of electric organs.</title>
        <authorList>
            <person name="Gallant J.R."/>
            <person name="Traeger L.L."/>
            <person name="Volkening J.D."/>
            <person name="Moffett H."/>
            <person name="Chen P.H."/>
            <person name="Novina C.D."/>
            <person name="Phillips G.N.Jr."/>
            <person name="Anand R."/>
            <person name="Wells G.B."/>
            <person name="Pinch M."/>
            <person name="Guth R."/>
            <person name="Unguez G.A."/>
            <person name="Albert J.S."/>
            <person name="Zakon H.H."/>
            <person name="Samanta M.P."/>
            <person name="Sussman M.R."/>
        </authorList>
    </citation>
    <scope>NUCLEOTIDE SEQUENCE [LARGE SCALE GENOMIC DNA]</scope>
</reference>
<keyword evidence="1" id="KW-1015">Disulfide bond</keyword>
<dbReference type="Proteomes" id="UP000314983">
    <property type="component" value="Chromosome 18"/>
</dbReference>
<proteinExistence type="predicted"/>
<dbReference type="InterPro" id="IPR013098">
    <property type="entry name" value="Ig_I-set"/>
</dbReference>
<dbReference type="InterPro" id="IPR003598">
    <property type="entry name" value="Ig_sub2"/>
</dbReference>
<dbReference type="GO" id="GO:0007156">
    <property type="term" value="P:homophilic cell adhesion via plasma membrane adhesion molecules"/>
    <property type="evidence" value="ECO:0007669"/>
    <property type="project" value="TreeGrafter"/>
</dbReference>
<dbReference type="Pfam" id="PF13927">
    <property type="entry name" value="Ig_3"/>
    <property type="match status" value="1"/>
</dbReference>